<gene>
    <name evidence="2" type="ORF">HMPREF2531_03327</name>
</gene>
<name>A0A139L330_9BACE</name>
<keyword evidence="1" id="KW-0732">Signal</keyword>
<accession>A0A139L330</accession>
<feature type="signal peptide" evidence="1">
    <location>
        <begin position="1"/>
        <end position="26"/>
    </location>
</feature>
<comment type="caution">
    <text evidence="2">The sequence shown here is derived from an EMBL/GenBank/DDBJ whole genome shotgun (WGS) entry which is preliminary data.</text>
</comment>
<organism evidence="2">
    <name type="scientific">Bacteroides intestinalis</name>
    <dbReference type="NCBI Taxonomy" id="329854"/>
    <lineage>
        <taxon>Bacteria</taxon>
        <taxon>Pseudomonadati</taxon>
        <taxon>Bacteroidota</taxon>
        <taxon>Bacteroidia</taxon>
        <taxon>Bacteroidales</taxon>
        <taxon>Bacteroidaceae</taxon>
        <taxon>Bacteroides</taxon>
    </lineage>
</organism>
<evidence type="ECO:0000313" key="3">
    <source>
        <dbReference type="Proteomes" id="UP000070319"/>
    </source>
</evidence>
<sequence>MDMSVKWSIIKALTCFLLVCSSTGYAQEASTITIEPRRVFRDTVIITKHDTVWLEKEKVKIDSADISNKRSSRYDKRVHRYRKHWESLIPTHTKLQFAGNMGLLSLGTGWDYGKRNQWETDIFFGILPKYDSKRTKITMTLKQNYMPWSIALGKEFAVEPLACGMYFNTVFGNEFWTHEPERYPKGYYGFSSKVRIHVFLGQRLTYNIPPRWRLGARAVTFYYEISTCDLYVVSAFTNKYLKPKDYLSLSFGLKTQLF</sequence>
<dbReference type="AlphaFoldDB" id="A0A139L330"/>
<evidence type="ECO:0000313" key="2">
    <source>
        <dbReference type="EMBL" id="KXT45853.1"/>
    </source>
</evidence>
<proteinExistence type="predicted"/>
<dbReference type="EMBL" id="LTDF01000134">
    <property type="protein sequence ID" value="KXT45853.1"/>
    <property type="molecule type" value="Genomic_DNA"/>
</dbReference>
<protein>
    <recommendedName>
        <fullName evidence="4">DUF3575 domain-containing protein</fullName>
    </recommendedName>
</protein>
<feature type="chain" id="PRO_5007486836" description="DUF3575 domain-containing protein" evidence="1">
    <location>
        <begin position="27"/>
        <end position="258"/>
    </location>
</feature>
<evidence type="ECO:0000256" key="1">
    <source>
        <dbReference type="SAM" id="SignalP"/>
    </source>
</evidence>
<reference evidence="2 3" key="1">
    <citation type="submission" date="2016-02" db="EMBL/GenBank/DDBJ databases">
        <authorList>
            <person name="Wen L."/>
            <person name="He K."/>
            <person name="Yang H."/>
        </authorList>
    </citation>
    <scope>NUCLEOTIDE SEQUENCE [LARGE SCALE GENOMIC DNA]</scope>
    <source>
        <strain evidence="2 3">KLE1704</strain>
    </source>
</reference>
<dbReference type="PATRIC" id="fig|329854.7.peg.3394"/>
<evidence type="ECO:0008006" key="4">
    <source>
        <dbReference type="Google" id="ProtNLM"/>
    </source>
</evidence>
<dbReference type="Proteomes" id="UP000070319">
    <property type="component" value="Unassembled WGS sequence"/>
</dbReference>